<dbReference type="InterPro" id="IPR014146">
    <property type="entry name" value="LigD_ligase_dom"/>
</dbReference>
<dbReference type="CDD" id="cd07906">
    <property type="entry name" value="Adenylation_DNA_ligase_LigD_LigC"/>
    <property type="match status" value="1"/>
</dbReference>
<dbReference type="InterPro" id="IPR012340">
    <property type="entry name" value="NA-bd_OB-fold"/>
</dbReference>
<dbReference type="Pfam" id="PF13298">
    <property type="entry name" value="LigD_N"/>
    <property type="match status" value="1"/>
</dbReference>
<dbReference type="InterPro" id="IPR014145">
    <property type="entry name" value="LigD_pol_dom"/>
</dbReference>
<dbReference type="SUPFAM" id="SSF50249">
    <property type="entry name" value="Nucleic acid-binding proteins"/>
    <property type="match status" value="1"/>
</dbReference>
<dbReference type="PANTHER" id="PTHR42705:SF2">
    <property type="entry name" value="BIFUNCTIONAL NON-HOMOLOGOUS END JOINING PROTEIN LIGD"/>
    <property type="match status" value="1"/>
</dbReference>
<evidence type="ECO:0000256" key="14">
    <source>
        <dbReference type="ARBA" id="ARBA00023125"/>
    </source>
</evidence>
<evidence type="ECO:0000256" key="9">
    <source>
        <dbReference type="ARBA" id="ARBA00022763"/>
    </source>
</evidence>
<dbReference type="Proteomes" id="UP000467193">
    <property type="component" value="Chromosome"/>
</dbReference>
<keyword evidence="14" id="KW-0238">DNA-binding</keyword>
<dbReference type="GO" id="GO:0005524">
    <property type="term" value="F:ATP binding"/>
    <property type="evidence" value="ECO:0007669"/>
    <property type="project" value="UniProtKB-KW"/>
</dbReference>
<accession>A0A7I7R0W5</accession>
<dbReference type="InterPro" id="IPR033649">
    <property type="entry name" value="MtLigD_Pol-like"/>
</dbReference>
<dbReference type="EMBL" id="AP022588">
    <property type="protein sequence ID" value="BBY31806.1"/>
    <property type="molecule type" value="Genomic_DNA"/>
</dbReference>
<dbReference type="Gene3D" id="2.40.50.140">
    <property type="entry name" value="Nucleic acid-binding proteins"/>
    <property type="match status" value="1"/>
</dbReference>
<evidence type="ECO:0000256" key="4">
    <source>
        <dbReference type="ARBA" id="ARBA00022679"/>
    </source>
</evidence>
<evidence type="ECO:0000256" key="18">
    <source>
        <dbReference type="ARBA" id="ARBA00023268"/>
    </source>
</evidence>
<evidence type="ECO:0000256" key="10">
    <source>
        <dbReference type="ARBA" id="ARBA00022801"/>
    </source>
</evidence>
<keyword evidence="4" id="KW-0808">Transferase</keyword>
<keyword evidence="15" id="KW-0233">DNA recombination</keyword>
<dbReference type="GO" id="GO:0004527">
    <property type="term" value="F:exonuclease activity"/>
    <property type="evidence" value="ECO:0007669"/>
    <property type="project" value="UniProtKB-KW"/>
</dbReference>
<evidence type="ECO:0000256" key="2">
    <source>
        <dbReference type="ARBA" id="ARBA00012727"/>
    </source>
</evidence>
<comment type="cofactor">
    <cofactor evidence="1">
        <name>Mn(2+)</name>
        <dbReference type="ChEBI" id="CHEBI:29035"/>
    </cofactor>
</comment>
<dbReference type="PANTHER" id="PTHR42705">
    <property type="entry name" value="BIFUNCTIONAL NON-HOMOLOGOUS END JOINING PROTEIN LIGD"/>
    <property type="match status" value="1"/>
</dbReference>
<feature type="domain" description="ATP-dependent DNA ligase family profile" evidence="24">
    <location>
        <begin position="543"/>
        <end position="665"/>
    </location>
</feature>
<dbReference type="Pfam" id="PF01068">
    <property type="entry name" value="DNA_ligase_A_M"/>
    <property type="match status" value="1"/>
</dbReference>
<evidence type="ECO:0000256" key="12">
    <source>
        <dbReference type="ARBA" id="ARBA00022840"/>
    </source>
</evidence>
<proteinExistence type="inferred from homology"/>
<evidence type="ECO:0000256" key="13">
    <source>
        <dbReference type="ARBA" id="ARBA00022932"/>
    </source>
</evidence>
<dbReference type="GO" id="GO:0003887">
    <property type="term" value="F:DNA-directed DNA polymerase activity"/>
    <property type="evidence" value="ECO:0007669"/>
    <property type="project" value="UniProtKB-KW"/>
</dbReference>
<comment type="catalytic activity">
    <reaction evidence="20">
        <text>ATP + (deoxyribonucleotide)n-3'-hydroxyl + 5'-phospho-(deoxyribonucleotide)m = (deoxyribonucleotide)n+m + AMP + diphosphate.</text>
        <dbReference type="EC" id="6.5.1.1"/>
    </reaction>
</comment>
<keyword evidence="3" id="KW-0436">Ligase</keyword>
<dbReference type="InterPro" id="IPR014144">
    <property type="entry name" value="LigD_PE_domain"/>
</dbReference>
<evidence type="ECO:0000256" key="5">
    <source>
        <dbReference type="ARBA" id="ARBA00022695"/>
    </source>
</evidence>
<evidence type="ECO:0000256" key="7">
    <source>
        <dbReference type="ARBA" id="ARBA00022723"/>
    </source>
</evidence>
<dbReference type="Pfam" id="PF21686">
    <property type="entry name" value="LigD_Prim-Pol"/>
    <property type="match status" value="1"/>
</dbReference>
<keyword evidence="13" id="KW-0239">DNA-directed DNA polymerase</keyword>
<dbReference type="KEGG" id="msei:MSEDJ_59020"/>
<protein>
    <recommendedName>
        <fullName evidence="2">DNA ligase (ATP)</fullName>
        <ecNumber evidence="2">6.5.1.1</ecNumber>
    </recommendedName>
    <alternativeName>
        <fullName evidence="19">NHEJ DNA polymerase</fullName>
    </alternativeName>
</protein>
<dbReference type="Gene3D" id="3.90.920.10">
    <property type="entry name" value="DNA primase, PRIM domain"/>
    <property type="match status" value="1"/>
</dbReference>
<keyword evidence="11" id="KW-0269">Exonuclease</keyword>
<keyword evidence="18" id="KW-0511">Multifunctional enzyme</keyword>
<keyword evidence="6" id="KW-0540">Nuclease</keyword>
<keyword evidence="12" id="KW-0067">ATP-binding</keyword>
<dbReference type="NCBIfam" id="TIGR02779">
    <property type="entry name" value="NHEJ_ligase_lig"/>
    <property type="match status" value="1"/>
</dbReference>
<dbReference type="AlphaFoldDB" id="A0A7I7R0W5"/>
<sequence length="755" mass="83463">MVDRCGRVKLTNPDKVLYPATGTTKAEIFDYYVAIADAMIPHIAGRPVTRKRWPNGVGQPDFFEKQLASSAPDWLDRGSVTHKSGTTTYPVLDSREGLAWVAQQASLEVHVPQWRFLDPTTPGPATRIVFDLDPGEDVTFRQLCEVAHEVRGFITDIGLTTYPLTSGSKGLHLYVPLAEPVSSQGASVLAKRIAVQLEKQMPKQVTATMTKSLRAGKVFLDWSQNSAAKTTIAPYSMRGRDEPTVAAPRTWEEIEDPDLRHLRFDEVLERVERDGDLLDGLDEPAPLPDKLTTYRSMRDSSKTPEPVPRASPATGNDDTFVIQEHHATRLHYDFRLERHGVLVSWAVPKNLPETPSVNHLAVHTEDHPLEYATFEGTIPKGEYGGGEVTVWDSGTYETEKFNDNPPDGPAKGGEVIVTLHGSKVEGRYALIQTGGKQWLAHRMKEQPQPIPDDVKPMLAAHGSVARLTKVVWAFEGKWDGYRLLVDADHGALRLRSRSGRDVTAEYPQLRALAADLADHHVVLDGEAVALDANGVPNFGLMQNRATSTRVEFWAFDVLALDGRSLLRAKYSDRRRILETLAEAGGLIVPDQLPGDGPDALEHARSQRWEGVVAKKRDSTYQPGRRSQSWIKDKLWLTQEVVIGGWRAGEGGRTSGIGALLMGIPSDDGLVFAGRVGTGFTDRDLANLKKTLAPLEAEESPFTKRLTGPDAKGVTFVRPELVGEVRFSERTSDGRLRQPSWRGLRPDKSPGEVVWE</sequence>
<keyword evidence="17" id="KW-0464">Manganese</keyword>
<dbReference type="EC" id="6.5.1.1" evidence="2"/>
<dbReference type="Gene3D" id="3.30.1490.70">
    <property type="match status" value="1"/>
</dbReference>
<evidence type="ECO:0000256" key="1">
    <source>
        <dbReference type="ARBA" id="ARBA00001936"/>
    </source>
</evidence>
<evidence type="ECO:0000256" key="19">
    <source>
        <dbReference type="ARBA" id="ARBA00029943"/>
    </source>
</evidence>
<dbReference type="NCBIfam" id="TIGR02777">
    <property type="entry name" value="LigD_PE_dom"/>
    <property type="match status" value="1"/>
</dbReference>
<keyword evidence="16" id="KW-0234">DNA repair</keyword>
<dbReference type="Gene3D" id="3.30.470.30">
    <property type="entry name" value="DNA ligase/mRNA capping enzyme"/>
    <property type="match status" value="1"/>
</dbReference>
<evidence type="ECO:0000256" key="15">
    <source>
        <dbReference type="ARBA" id="ARBA00023172"/>
    </source>
</evidence>
<comment type="similarity">
    <text evidence="22">In the N-terminal section; belongs to the LigD polymerase family.</text>
</comment>
<dbReference type="CDD" id="cd04863">
    <property type="entry name" value="MtLigD_Pol_like"/>
    <property type="match status" value="1"/>
</dbReference>
<keyword evidence="9" id="KW-0227">DNA damage</keyword>
<keyword evidence="5" id="KW-0548">Nucleotidyltransferase</keyword>
<organism evidence="25 26">
    <name type="scientific">Mycolicibacterium sediminis</name>
    <dbReference type="NCBI Taxonomy" id="1286180"/>
    <lineage>
        <taxon>Bacteria</taxon>
        <taxon>Bacillati</taxon>
        <taxon>Actinomycetota</taxon>
        <taxon>Actinomycetes</taxon>
        <taxon>Mycobacteriales</taxon>
        <taxon>Mycobacteriaceae</taxon>
        <taxon>Mycolicibacterium</taxon>
    </lineage>
</organism>
<evidence type="ECO:0000256" key="22">
    <source>
        <dbReference type="ARBA" id="ARBA00049990"/>
    </source>
</evidence>
<dbReference type="NCBIfam" id="NF007210">
    <property type="entry name" value="PRK09632.1"/>
    <property type="match status" value="1"/>
</dbReference>
<dbReference type="InterPro" id="IPR012309">
    <property type="entry name" value="DNA_ligase_ATP-dep_C"/>
</dbReference>
<dbReference type="GO" id="GO:0006281">
    <property type="term" value="P:DNA repair"/>
    <property type="evidence" value="ECO:0007669"/>
    <property type="project" value="UniProtKB-KW"/>
</dbReference>
<evidence type="ECO:0000313" key="25">
    <source>
        <dbReference type="EMBL" id="BBY31806.1"/>
    </source>
</evidence>
<gene>
    <name evidence="25" type="primary">ligD_2</name>
    <name evidence="25" type="ORF">MSEDJ_59020</name>
</gene>
<dbReference type="RefSeq" id="WP_163801235.1">
    <property type="nucleotide sequence ID" value="NZ_AP022588.1"/>
</dbReference>
<dbReference type="GO" id="GO:0046872">
    <property type="term" value="F:metal ion binding"/>
    <property type="evidence" value="ECO:0007669"/>
    <property type="project" value="UniProtKB-KW"/>
</dbReference>
<name>A0A7I7R0W5_9MYCO</name>
<dbReference type="InterPro" id="IPR012310">
    <property type="entry name" value="DNA_ligase_ATP-dep_cent"/>
</dbReference>
<evidence type="ECO:0000256" key="21">
    <source>
        <dbReference type="ARBA" id="ARBA00049981"/>
    </source>
</evidence>
<dbReference type="Pfam" id="PF04679">
    <property type="entry name" value="DNA_ligase_A_C"/>
    <property type="match status" value="1"/>
</dbReference>
<evidence type="ECO:0000256" key="20">
    <source>
        <dbReference type="ARBA" id="ARBA00034003"/>
    </source>
</evidence>
<evidence type="ECO:0000256" key="16">
    <source>
        <dbReference type="ARBA" id="ARBA00023204"/>
    </source>
</evidence>
<dbReference type="SUPFAM" id="SSF56091">
    <property type="entry name" value="DNA ligase/mRNA capping enzyme, catalytic domain"/>
    <property type="match status" value="1"/>
</dbReference>
<evidence type="ECO:0000256" key="23">
    <source>
        <dbReference type="SAM" id="MobiDB-lite"/>
    </source>
</evidence>
<dbReference type="GO" id="GO:0003677">
    <property type="term" value="F:DNA binding"/>
    <property type="evidence" value="ECO:0007669"/>
    <property type="project" value="UniProtKB-KW"/>
</dbReference>
<keyword evidence="26" id="KW-1185">Reference proteome</keyword>
<evidence type="ECO:0000256" key="8">
    <source>
        <dbReference type="ARBA" id="ARBA00022741"/>
    </source>
</evidence>
<comment type="similarity">
    <text evidence="21">In the C-terminal section; belongs to the ATP-dependent DNA ligase family.</text>
</comment>
<keyword evidence="10" id="KW-0378">Hydrolase</keyword>
<evidence type="ECO:0000313" key="26">
    <source>
        <dbReference type="Proteomes" id="UP000467193"/>
    </source>
</evidence>
<evidence type="ECO:0000256" key="3">
    <source>
        <dbReference type="ARBA" id="ARBA00022598"/>
    </source>
</evidence>
<evidence type="ECO:0000256" key="6">
    <source>
        <dbReference type="ARBA" id="ARBA00022722"/>
    </source>
</evidence>
<evidence type="ECO:0000259" key="24">
    <source>
        <dbReference type="PROSITE" id="PS50160"/>
    </source>
</evidence>
<dbReference type="InterPro" id="IPR052171">
    <property type="entry name" value="NHEJ_LigD"/>
</dbReference>
<evidence type="ECO:0000256" key="17">
    <source>
        <dbReference type="ARBA" id="ARBA00023211"/>
    </source>
</evidence>
<keyword evidence="8" id="KW-0547">Nucleotide-binding</keyword>
<dbReference type="GO" id="GO:0003910">
    <property type="term" value="F:DNA ligase (ATP) activity"/>
    <property type="evidence" value="ECO:0007669"/>
    <property type="project" value="UniProtKB-EC"/>
</dbReference>
<dbReference type="NCBIfam" id="TIGR02778">
    <property type="entry name" value="ligD_pol"/>
    <property type="match status" value="1"/>
</dbReference>
<evidence type="ECO:0000256" key="11">
    <source>
        <dbReference type="ARBA" id="ARBA00022839"/>
    </source>
</evidence>
<feature type="region of interest" description="Disordered" evidence="23">
    <location>
        <begin position="277"/>
        <end position="317"/>
    </location>
</feature>
<dbReference type="CDD" id="cd07971">
    <property type="entry name" value="OBF_DNA_ligase_LigD"/>
    <property type="match status" value="1"/>
</dbReference>
<reference evidence="25 26" key="1">
    <citation type="journal article" date="2019" name="Emerg. Microbes Infect.">
        <title>Comprehensive subspecies identification of 175 nontuberculous mycobacteria species based on 7547 genomic profiles.</title>
        <authorList>
            <person name="Matsumoto Y."/>
            <person name="Kinjo T."/>
            <person name="Motooka D."/>
            <person name="Nabeya D."/>
            <person name="Jung N."/>
            <person name="Uechi K."/>
            <person name="Horii T."/>
            <person name="Iida T."/>
            <person name="Fujita J."/>
            <person name="Nakamura S."/>
        </authorList>
    </citation>
    <scope>NUCLEOTIDE SEQUENCE [LARGE SCALE GENOMIC DNA]</scope>
    <source>
        <strain evidence="25 26">JCM 17899</strain>
    </source>
</reference>
<dbReference type="GO" id="GO:0006310">
    <property type="term" value="P:DNA recombination"/>
    <property type="evidence" value="ECO:0007669"/>
    <property type="project" value="UniProtKB-KW"/>
</dbReference>
<feature type="region of interest" description="Disordered" evidence="23">
    <location>
        <begin position="734"/>
        <end position="755"/>
    </location>
</feature>
<dbReference type="PROSITE" id="PS50160">
    <property type="entry name" value="DNA_LIGASE_A3"/>
    <property type="match status" value="1"/>
</dbReference>
<keyword evidence="7" id="KW-0479">Metal-binding</keyword>